<protein>
    <recommendedName>
        <fullName evidence="3">adenosine deaminase</fullName>
        <ecNumber evidence="3">3.5.4.4</ecNumber>
    </recommendedName>
</protein>
<evidence type="ECO:0000256" key="1">
    <source>
        <dbReference type="ARBA" id="ARBA00001947"/>
    </source>
</evidence>
<dbReference type="EC" id="3.5.4.4" evidence="3"/>
<dbReference type="GO" id="GO:0043103">
    <property type="term" value="P:hypoxanthine salvage"/>
    <property type="evidence" value="ECO:0007669"/>
    <property type="project" value="TreeGrafter"/>
</dbReference>
<reference evidence="9" key="1">
    <citation type="submission" date="2024-02" db="UniProtKB">
        <authorList>
            <consortium name="WormBaseParasite"/>
        </authorList>
    </citation>
    <scope>IDENTIFICATION</scope>
</reference>
<name>A0AAF3FNF5_9BILA</name>
<keyword evidence="4" id="KW-0479">Metal-binding</keyword>
<evidence type="ECO:0000256" key="4">
    <source>
        <dbReference type="ARBA" id="ARBA00022723"/>
    </source>
</evidence>
<evidence type="ECO:0000256" key="3">
    <source>
        <dbReference type="ARBA" id="ARBA00012784"/>
    </source>
</evidence>
<comment type="similarity">
    <text evidence="2">Belongs to the metallo-dependent hydrolases superfamily. Adenosine and AMP deaminases family.</text>
</comment>
<dbReference type="GO" id="GO:0009897">
    <property type="term" value="C:external side of plasma membrane"/>
    <property type="evidence" value="ECO:0007669"/>
    <property type="project" value="TreeGrafter"/>
</dbReference>
<keyword evidence="6" id="KW-0862">Zinc</keyword>
<feature type="domain" description="Adenosine deaminase" evidence="7">
    <location>
        <begin position="50"/>
        <end position="217"/>
    </location>
</feature>
<accession>A0AAF3FNF5</accession>
<dbReference type="GO" id="GO:0005829">
    <property type="term" value="C:cytosol"/>
    <property type="evidence" value="ECO:0007669"/>
    <property type="project" value="TreeGrafter"/>
</dbReference>
<evidence type="ECO:0000256" key="2">
    <source>
        <dbReference type="ARBA" id="ARBA00006676"/>
    </source>
</evidence>
<evidence type="ECO:0000313" key="9">
    <source>
        <dbReference type="WBParaSite" id="MBELARI_LOCUS8719"/>
    </source>
</evidence>
<dbReference type="SUPFAM" id="SSF51556">
    <property type="entry name" value="Metallo-dependent hydrolases"/>
    <property type="match status" value="1"/>
</dbReference>
<dbReference type="AlphaFoldDB" id="A0AAF3FNF5"/>
<dbReference type="WBParaSite" id="MBELARI_LOCUS8719">
    <property type="protein sequence ID" value="MBELARI_LOCUS8719"/>
    <property type="gene ID" value="MBELARI_LOCUS8719"/>
</dbReference>
<dbReference type="Pfam" id="PF00962">
    <property type="entry name" value="A_deaminase"/>
    <property type="match status" value="1"/>
</dbReference>
<dbReference type="GO" id="GO:0060169">
    <property type="term" value="P:negative regulation of adenosine receptor signaling pathway"/>
    <property type="evidence" value="ECO:0007669"/>
    <property type="project" value="TreeGrafter"/>
</dbReference>
<evidence type="ECO:0000259" key="7">
    <source>
        <dbReference type="Pfam" id="PF00962"/>
    </source>
</evidence>
<dbReference type="InterPro" id="IPR001365">
    <property type="entry name" value="A_deaminase_dom"/>
</dbReference>
<dbReference type="GO" id="GO:0006154">
    <property type="term" value="P:adenosine catabolic process"/>
    <property type="evidence" value="ECO:0007669"/>
    <property type="project" value="TreeGrafter"/>
</dbReference>
<dbReference type="InterPro" id="IPR006330">
    <property type="entry name" value="Ado/ade_deaminase"/>
</dbReference>
<dbReference type="Gene3D" id="3.20.20.140">
    <property type="entry name" value="Metal-dependent hydrolases"/>
    <property type="match status" value="1"/>
</dbReference>
<organism evidence="8 9">
    <name type="scientific">Mesorhabditis belari</name>
    <dbReference type="NCBI Taxonomy" id="2138241"/>
    <lineage>
        <taxon>Eukaryota</taxon>
        <taxon>Metazoa</taxon>
        <taxon>Ecdysozoa</taxon>
        <taxon>Nematoda</taxon>
        <taxon>Chromadorea</taxon>
        <taxon>Rhabditida</taxon>
        <taxon>Rhabditina</taxon>
        <taxon>Rhabditomorpha</taxon>
        <taxon>Rhabditoidea</taxon>
        <taxon>Rhabditidae</taxon>
        <taxon>Mesorhabditinae</taxon>
        <taxon>Mesorhabditis</taxon>
    </lineage>
</organism>
<keyword evidence="5" id="KW-0378">Hydrolase</keyword>
<proteinExistence type="inferred from homology"/>
<keyword evidence="8" id="KW-1185">Reference proteome</keyword>
<dbReference type="PANTHER" id="PTHR11409">
    <property type="entry name" value="ADENOSINE DEAMINASE"/>
    <property type="match status" value="1"/>
</dbReference>
<dbReference type="PANTHER" id="PTHR11409:SF43">
    <property type="entry name" value="ADENOSINE DEAMINASE"/>
    <property type="match status" value="1"/>
</dbReference>
<dbReference type="GO" id="GO:0046103">
    <property type="term" value="P:inosine biosynthetic process"/>
    <property type="evidence" value="ECO:0007669"/>
    <property type="project" value="TreeGrafter"/>
</dbReference>
<comment type="cofactor">
    <cofactor evidence="1">
        <name>Zn(2+)</name>
        <dbReference type="ChEBI" id="CHEBI:29105"/>
    </cofactor>
</comment>
<evidence type="ECO:0000256" key="6">
    <source>
        <dbReference type="ARBA" id="ARBA00022833"/>
    </source>
</evidence>
<dbReference type="Proteomes" id="UP000887575">
    <property type="component" value="Unassembled WGS sequence"/>
</dbReference>
<dbReference type="GO" id="GO:0046872">
    <property type="term" value="F:metal ion binding"/>
    <property type="evidence" value="ECO:0007669"/>
    <property type="project" value="UniProtKB-KW"/>
</dbReference>
<dbReference type="GO" id="GO:0004000">
    <property type="term" value="F:adenosine deaminase activity"/>
    <property type="evidence" value="ECO:0007669"/>
    <property type="project" value="UniProtKB-ARBA"/>
</dbReference>
<dbReference type="InterPro" id="IPR032466">
    <property type="entry name" value="Metal_Hydrolase"/>
</dbReference>
<sequence>MGASVSNLFAGGEMTQSTGQTNGAAIHEGSATDKSMPPFSAKLTKKFPFPKVELHLHLDGSVRFTTLWDMCNKKDMPVPDVHDVEGLKKAIISTKPGNLSQVLEAFKIILPRIAGDVTVLENIAYETCEDQHRNGVIYFEARYAPHFLANTGPGIDYEHTYHKDGPVTAEDVVQAVYRGFERGKKDFGIEARSILCCIRGHDLWNDDVLALVSKHRHDLGVLMKNMNHRLFVSSRRLPLWEFIVHDHGYRRDAR</sequence>
<evidence type="ECO:0000313" key="8">
    <source>
        <dbReference type="Proteomes" id="UP000887575"/>
    </source>
</evidence>
<evidence type="ECO:0000256" key="5">
    <source>
        <dbReference type="ARBA" id="ARBA00022801"/>
    </source>
</evidence>